<reference evidence="1" key="1">
    <citation type="submission" date="2020-11" db="EMBL/GenBank/DDBJ databases">
        <authorList>
            <person name="Davenport K.M."/>
            <person name="Bickhart D.M."/>
            <person name="Smith T.P.L."/>
            <person name="Murdoch B.M."/>
            <person name="Rosen B.D."/>
        </authorList>
    </citation>
    <scope>NUCLEOTIDE SEQUENCE [LARGE SCALE GENOMIC DNA]</scope>
    <source>
        <strain evidence="1">OAR_USU_Benz2616</strain>
    </source>
</reference>
<dbReference type="Ensembl" id="ENSOART00020078609.1">
    <property type="protein sequence ID" value="ENSOARP00020058271.1"/>
    <property type="gene ID" value="ENSOARG00020039984.1"/>
</dbReference>
<name>A0AC11EHL9_SHEEP</name>
<reference evidence="1" key="2">
    <citation type="submission" date="2025-08" db="UniProtKB">
        <authorList>
            <consortium name="Ensembl"/>
        </authorList>
    </citation>
    <scope>IDENTIFICATION</scope>
</reference>
<organism evidence="1">
    <name type="scientific">Ovis aries</name>
    <name type="common">Sheep</name>
    <dbReference type="NCBI Taxonomy" id="9940"/>
    <lineage>
        <taxon>Eukaryota</taxon>
        <taxon>Metazoa</taxon>
        <taxon>Chordata</taxon>
        <taxon>Craniata</taxon>
        <taxon>Vertebrata</taxon>
        <taxon>Euteleostomi</taxon>
        <taxon>Mammalia</taxon>
        <taxon>Eutheria</taxon>
        <taxon>Laurasiatheria</taxon>
        <taxon>Artiodactyla</taxon>
        <taxon>Ruminantia</taxon>
        <taxon>Pecora</taxon>
        <taxon>Bovidae</taxon>
        <taxon>Caprinae</taxon>
        <taxon>Ovis</taxon>
    </lineage>
</organism>
<proteinExistence type="predicted"/>
<sequence>MRWPKYWSFSFSIIPSKEHPGLISFRMDWLDLLAVQGTLKSLLQHHCSKASILWCSAFFTVQLSQPYMTTGKTIALTRWTFVGKVMSLLLNMLSRLVITFLPRSKRLLTSWLQSPSAVILEPKKIKSDTVSTVSPSISHEVMGPDAMILVSEC</sequence>
<protein>
    <submittedName>
        <fullName evidence="1">Uncharacterized protein</fullName>
    </submittedName>
</protein>
<evidence type="ECO:0000313" key="1">
    <source>
        <dbReference type="Ensembl" id="ENSOARP00020058271.1"/>
    </source>
</evidence>
<accession>A0AC11EHL9</accession>
<reference evidence="1" key="3">
    <citation type="submission" date="2025-09" db="UniProtKB">
        <authorList>
            <consortium name="Ensembl"/>
        </authorList>
    </citation>
    <scope>IDENTIFICATION</scope>
</reference>